<dbReference type="PROSITE" id="PS50112">
    <property type="entry name" value="PAS"/>
    <property type="match status" value="1"/>
</dbReference>
<comment type="catalytic activity">
    <reaction evidence="1">
        <text>ATP + protein L-histidine = ADP + protein N-phospho-L-histidine.</text>
        <dbReference type="EC" id="2.7.13.3"/>
    </reaction>
</comment>
<dbReference type="PROSITE" id="PS50113">
    <property type="entry name" value="PAC"/>
    <property type="match status" value="1"/>
</dbReference>
<keyword evidence="5" id="KW-0418">Kinase</keyword>
<proteinExistence type="predicted"/>
<evidence type="ECO:0000256" key="3">
    <source>
        <dbReference type="ARBA" id="ARBA00022553"/>
    </source>
</evidence>
<reference evidence="9" key="1">
    <citation type="journal article" date="2019" name="Int. J. Syst. Evol. Microbiol.">
        <title>The Global Catalogue of Microorganisms (GCM) 10K type strain sequencing project: providing services to taxonomists for standard genome sequencing and annotation.</title>
        <authorList>
            <consortium name="The Broad Institute Genomics Platform"/>
            <consortium name="The Broad Institute Genome Sequencing Center for Infectious Disease"/>
            <person name="Wu L."/>
            <person name="Ma J."/>
        </authorList>
    </citation>
    <scope>NUCLEOTIDE SEQUENCE [LARGE SCALE GENOMIC DNA]</scope>
    <source>
        <strain evidence="9">CCUG 60523</strain>
    </source>
</reference>
<keyword evidence="4" id="KW-0808">Transferase</keyword>
<evidence type="ECO:0000256" key="5">
    <source>
        <dbReference type="ARBA" id="ARBA00022777"/>
    </source>
</evidence>
<sequence>MIDFTALKTLGEMAITSEYFLQATIDMHGNVISSDSGIGPMPTLFEQHKTPLGFQDCFLASDWTKYENKRIRAWKNSQQSFVVTLQKIVHPEGDTVPTKWEFFFMTEDFGTCLGIGHPIIDKHPYDMRFGDYFDQSSQDNNQVLSGLLEDRLLGFWEYDFSKSVNTMSQGLAKMLGYHNEELHKSKLAFGKHIHPEDIKKLQRLISIHYKSTSTQPFKCEFRIQSKGNQLRWVYCFGKTTEWNKEGNPVLMQGCMIDITERKKQQLWMKDHQHFLKGLVHDQSHSLRSKVANLLGLFEIIEIEEDTEEVKRLIEVMKEETGKLDTILKKSILESVQKNNSLLRQNITSELI</sequence>
<dbReference type="InterPro" id="IPR013655">
    <property type="entry name" value="PAS_fold_3"/>
</dbReference>
<dbReference type="InterPro" id="IPR052162">
    <property type="entry name" value="Sensor_kinase/Photoreceptor"/>
</dbReference>
<comment type="caution">
    <text evidence="8">The sequence shown here is derived from an EMBL/GenBank/DDBJ whole genome shotgun (WGS) entry which is preliminary data.</text>
</comment>
<organism evidence="8 9">
    <name type="scientific">Algoriphagus namhaensis</name>
    <dbReference type="NCBI Taxonomy" id="915353"/>
    <lineage>
        <taxon>Bacteria</taxon>
        <taxon>Pseudomonadati</taxon>
        <taxon>Bacteroidota</taxon>
        <taxon>Cytophagia</taxon>
        <taxon>Cytophagales</taxon>
        <taxon>Cyclobacteriaceae</taxon>
        <taxon>Algoriphagus</taxon>
    </lineage>
</organism>
<dbReference type="PANTHER" id="PTHR43304:SF1">
    <property type="entry name" value="PAC DOMAIN-CONTAINING PROTEIN"/>
    <property type="match status" value="1"/>
</dbReference>
<evidence type="ECO:0000256" key="1">
    <source>
        <dbReference type="ARBA" id="ARBA00000085"/>
    </source>
</evidence>
<dbReference type="NCBIfam" id="TIGR00229">
    <property type="entry name" value="sensory_box"/>
    <property type="match status" value="1"/>
</dbReference>
<evidence type="ECO:0000259" key="7">
    <source>
        <dbReference type="PROSITE" id="PS50113"/>
    </source>
</evidence>
<protein>
    <recommendedName>
        <fullName evidence="2">histidine kinase</fullName>
        <ecNumber evidence="2">2.7.13.3</ecNumber>
    </recommendedName>
</protein>
<name>A0ABV8AS16_9BACT</name>
<dbReference type="EC" id="2.7.13.3" evidence="2"/>
<gene>
    <name evidence="8" type="ORF">ACFOSV_09475</name>
</gene>
<feature type="domain" description="PAC" evidence="7">
    <location>
        <begin position="217"/>
        <end position="270"/>
    </location>
</feature>
<evidence type="ECO:0000259" key="6">
    <source>
        <dbReference type="PROSITE" id="PS50112"/>
    </source>
</evidence>
<dbReference type="InterPro" id="IPR000014">
    <property type="entry name" value="PAS"/>
</dbReference>
<feature type="domain" description="PAS" evidence="6">
    <location>
        <begin position="140"/>
        <end position="212"/>
    </location>
</feature>
<evidence type="ECO:0000256" key="4">
    <source>
        <dbReference type="ARBA" id="ARBA00022679"/>
    </source>
</evidence>
<dbReference type="PANTHER" id="PTHR43304">
    <property type="entry name" value="PHYTOCHROME-LIKE PROTEIN CPH1"/>
    <property type="match status" value="1"/>
</dbReference>
<dbReference type="Proteomes" id="UP001595805">
    <property type="component" value="Unassembled WGS sequence"/>
</dbReference>
<dbReference type="Gene3D" id="3.30.450.20">
    <property type="entry name" value="PAS domain"/>
    <property type="match status" value="1"/>
</dbReference>
<dbReference type="Pfam" id="PF08447">
    <property type="entry name" value="PAS_3"/>
    <property type="match status" value="1"/>
</dbReference>
<evidence type="ECO:0000256" key="2">
    <source>
        <dbReference type="ARBA" id="ARBA00012438"/>
    </source>
</evidence>
<dbReference type="InterPro" id="IPR035965">
    <property type="entry name" value="PAS-like_dom_sf"/>
</dbReference>
<keyword evidence="9" id="KW-1185">Reference proteome</keyword>
<evidence type="ECO:0000313" key="8">
    <source>
        <dbReference type="EMBL" id="MFC3880405.1"/>
    </source>
</evidence>
<dbReference type="RefSeq" id="WP_377905764.1">
    <property type="nucleotide sequence ID" value="NZ_JBHRZS010000007.1"/>
</dbReference>
<accession>A0ABV8AS16</accession>
<dbReference type="EMBL" id="JBHRZS010000007">
    <property type="protein sequence ID" value="MFC3880405.1"/>
    <property type="molecule type" value="Genomic_DNA"/>
</dbReference>
<dbReference type="SUPFAM" id="SSF55785">
    <property type="entry name" value="PYP-like sensor domain (PAS domain)"/>
    <property type="match status" value="1"/>
</dbReference>
<dbReference type="InterPro" id="IPR000700">
    <property type="entry name" value="PAS-assoc_C"/>
</dbReference>
<keyword evidence="3" id="KW-0597">Phosphoprotein</keyword>
<evidence type="ECO:0000313" key="9">
    <source>
        <dbReference type="Proteomes" id="UP001595805"/>
    </source>
</evidence>